<feature type="transmembrane region" description="Helical" evidence="1">
    <location>
        <begin position="59"/>
        <end position="79"/>
    </location>
</feature>
<gene>
    <name evidence="2" type="ORF">SDC9_150961</name>
</gene>
<keyword evidence="1" id="KW-1133">Transmembrane helix</keyword>
<protein>
    <recommendedName>
        <fullName evidence="3">DUF3796 domain-containing protein</fullName>
    </recommendedName>
</protein>
<organism evidence="2">
    <name type="scientific">bioreactor metagenome</name>
    <dbReference type="NCBI Taxonomy" id="1076179"/>
    <lineage>
        <taxon>unclassified sequences</taxon>
        <taxon>metagenomes</taxon>
        <taxon>ecological metagenomes</taxon>
    </lineage>
</organism>
<evidence type="ECO:0000313" key="2">
    <source>
        <dbReference type="EMBL" id="MPN03729.1"/>
    </source>
</evidence>
<dbReference type="AlphaFoldDB" id="A0A645ERF6"/>
<feature type="transmembrane region" description="Helical" evidence="1">
    <location>
        <begin position="85"/>
        <end position="104"/>
    </location>
</feature>
<dbReference type="EMBL" id="VSSQ01049656">
    <property type="protein sequence ID" value="MPN03729.1"/>
    <property type="molecule type" value="Genomic_DNA"/>
</dbReference>
<keyword evidence="1" id="KW-0472">Membrane</keyword>
<proteinExistence type="predicted"/>
<name>A0A645ERF6_9ZZZZ</name>
<sequence length="112" mass="12164">MKVNALGFLSLLTLLGVLGLFLHKPMLGFFGFAYYIRYFFITADELFQQNVRRAASLGFFSGVAATGISLALSILFPAIMPGNAALASCYVVSVFCFTLALLYFEVKEQAGA</sequence>
<accession>A0A645ERF6</accession>
<reference evidence="2" key="1">
    <citation type="submission" date="2019-08" db="EMBL/GenBank/DDBJ databases">
        <authorList>
            <person name="Kucharzyk K."/>
            <person name="Murdoch R.W."/>
            <person name="Higgins S."/>
            <person name="Loffler F."/>
        </authorList>
    </citation>
    <scope>NUCLEOTIDE SEQUENCE</scope>
</reference>
<keyword evidence="1" id="KW-0812">Transmembrane</keyword>
<comment type="caution">
    <text evidence="2">The sequence shown here is derived from an EMBL/GenBank/DDBJ whole genome shotgun (WGS) entry which is preliminary data.</text>
</comment>
<evidence type="ECO:0008006" key="3">
    <source>
        <dbReference type="Google" id="ProtNLM"/>
    </source>
</evidence>
<evidence type="ECO:0000256" key="1">
    <source>
        <dbReference type="SAM" id="Phobius"/>
    </source>
</evidence>